<name>A0A921FI76_9LACO</name>
<dbReference type="AlphaFoldDB" id="A0A921FI76"/>
<comment type="caution">
    <text evidence="1">The sequence shown here is derived from an EMBL/GenBank/DDBJ whole genome shotgun (WGS) entry which is preliminary data.</text>
</comment>
<reference evidence="1" key="2">
    <citation type="submission" date="2021-09" db="EMBL/GenBank/DDBJ databases">
        <authorList>
            <person name="Gilroy R."/>
        </authorList>
    </citation>
    <scope>NUCLEOTIDE SEQUENCE</scope>
    <source>
        <strain evidence="1">CHK194-22301</strain>
    </source>
</reference>
<organism evidence="1 2">
    <name type="scientific">Lactobacillus crispatus</name>
    <dbReference type="NCBI Taxonomy" id="47770"/>
    <lineage>
        <taxon>Bacteria</taxon>
        <taxon>Bacillati</taxon>
        <taxon>Bacillota</taxon>
        <taxon>Bacilli</taxon>
        <taxon>Lactobacillales</taxon>
        <taxon>Lactobacillaceae</taxon>
        <taxon>Lactobacillus</taxon>
    </lineage>
</organism>
<protein>
    <submittedName>
        <fullName evidence="1">NRDE family protein</fullName>
    </submittedName>
</protein>
<accession>A0A921FI76</accession>
<dbReference type="Proteomes" id="UP000784793">
    <property type="component" value="Unassembled WGS sequence"/>
</dbReference>
<reference evidence="1" key="1">
    <citation type="journal article" date="2021" name="PeerJ">
        <title>Extensive microbial diversity within the chicken gut microbiome revealed by metagenomics and culture.</title>
        <authorList>
            <person name="Gilroy R."/>
            <person name="Ravi A."/>
            <person name="Getino M."/>
            <person name="Pursley I."/>
            <person name="Horton D.L."/>
            <person name="Alikhan N.F."/>
            <person name="Baker D."/>
            <person name="Gharbi K."/>
            <person name="Hall N."/>
            <person name="Watson M."/>
            <person name="Adriaenssens E.M."/>
            <person name="Foster-Nyarko E."/>
            <person name="Jarju S."/>
            <person name="Secka A."/>
            <person name="Antonio M."/>
            <person name="Oren A."/>
            <person name="Chaudhuri R.R."/>
            <person name="La Ragione R."/>
            <person name="Hildebrand F."/>
            <person name="Pallen M.J."/>
        </authorList>
    </citation>
    <scope>NUCLEOTIDE SEQUENCE</scope>
    <source>
        <strain evidence="1">CHK194-22301</strain>
    </source>
</reference>
<gene>
    <name evidence="1" type="ORF">K8V23_06475</name>
</gene>
<proteinExistence type="predicted"/>
<sequence>MTLNEISRYSFSNAISDRSQPKANEWKQGNTDVVSALLTKLSDEGRLPLSEALMGITGTKTSSQLSILQNQFADIQSQLESIMYSVTKMVD</sequence>
<evidence type="ECO:0000313" key="1">
    <source>
        <dbReference type="EMBL" id="HJF10413.1"/>
    </source>
</evidence>
<evidence type="ECO:0000313" key="2">
    <source>
        <dbReference type="Proteomes" id="UP000784793"/>
    </source>
</evidence>
<dbReference type="EMBL" id="DYXB01000095">
    <property type="protein sequence ID" value="HJF10413.1"/>
    <property type="molecule type" value="Genomic_DNA"/>
</dbReference>